<dbReference type="InterPro" id="IPR018687">
    <property type="entry name" value="DUF2177_membr"/>
</dbReference>
<gene>
    <name evidence="2" type="ORF">Q2T77_02215</name>
</gene>
<keyword evidence="1" id="KW-0812">Transmembrane</keyword>
<feature type="transmembrane region" description="Helical" evidence="1">
    <location>
        <begin position="47"/>
        <end position="67"/>
    </location>
</feature>
<comment type="caution">
    <text evidence="2">The sequence shown here is derived from an EMBL/GenBank/DDBJ whole genome shotgun (WGS) entry which is preliminary data.</text>
</comment>
<feature type="transmembrane region" description="Helical" evidence="1">
    <location>
        <begin position="7"/>
        <end position="27"/>
    </location>
</feature>
<name>A0ABT8RWT1_9BURK</name>
<dbReference type="EMBL" id="JAUKVY010000001">
    <property type="protein sequence ID" value="MDO1531089.1"/>
    <property type="molecule type" value="Genomic_DNA"/>
</dbReference>
<evidence type="ECO:0000313" key="2">
    <source>
        <dbReference type="EMBL" id="MDO1531089.1"/>
    </source>
</evidence>
<dbReference type="Proteomes" id="UP001169027">
    <property type="component" value="Unassembled WGS sequence"/>
</dbReference>
<evidence type="ECO:0000313" key="3">
    <source>
        <dbReference type="Proteomes" id="UP001169027"/>
    </source>
</evidence>
<dbReference type="RefSeq" id="WP_301803112.1">
    <property type="nucleotide sequence ID" value="NZ_JAUJZH010000001.1"/>
</dbReference>
<proteinExistence type="predicted"/>
<protein>
    <submittedName>
        <fullName evidence="2">DUF2177 family protein</fullName>
    </submittedName>
</protein>
<keyword evidence="1" id="KW-1133">Transmembrane helix</keyword>
<dbReference type="Pfam" id="PF09945">
    <property type="entry name" value="DUF2177"/>
    <property type="match status" value="1"/>
</dbReference>
<feature type="transmembrane region" description="Helical" evidence="1">
    <location>
        <begin position="74"/>
        <end position="93"/>
    </location>
</feature>
<reference evidence="2" key="1">
    <citation type="submission" date="2023-06" db="EMBL/GenBank/DDBJ databases">
        <authorList>
            <person name="Jiang Y."/>
            <person name="Liu Q."/>
        </authorList>
    </citation>
    <scope>NUCLEOTIDE SEQUENCE</scope>
    <source>
        <strain evidence="2">CGMCC 1.12090</strain>
    </source>
</reference>
<evidence type="ECO:0000256" key="1">
    <source>
        <dbReference type="SAM" id="Phobius"/>
    </source>
</evidence>
<keyword evidence="3" id="KW-1185">Reference proteome</keyword>
<keyword evidence="1" id="KW-0472">Membrane</keyword>
<organism evidence="2 3">
    <name type="scientific">Variovorax ginsengisoli</name>
    <dbReference type="NCBI Taxonomy" id="363844"/>
    <lineage>
        <taxon>Bacteria</taxon>
        <taxon>Pseudomonadati</taxon>
        <taxon>Pseudomonadota</taxon>
        <taxon>Betaproteobacteria</taxon>
        <taxon>Burkholderiales</taxon>
        <taxon>Comamonadaceae</taxon>
        <taxon>Variovorax</taxon>
    </lineage>
</organism>
<accession>A0ABT8RWT1</accession>
<feature type="transmembrane region" description="Helical" evidence="1">
    <location>
        <begin position="113"/>
        <end position="132"/>
    </location>
</feature>
<sequence>MTFRQFAIAYGATAAVFLTLDAIWLSLMADRLYRPALDHIMLERFALAPAIGFYAIYVLGVVVFAVTPALRQRNWPAALGLGALLGLVAYATYDLTNQATLKGWPWPVTLADLCWGTAVTGVSAAAACWTTARWGGRAAD</sequence>